<evidence type="ECO:0000259" key="7">
    <source>
        <dbReference type="PROSITE" id="PS50863"/>
    </source>
</evidence>
<dbReference type="CDD" id="cd10017">
    <property type="entry name" value="B3_DNA"/>
    <property type="match status" value="1"/>
</dbReference>
<reference evidence="8 9" key="3">
    <citation type="submission" date="2019-11" db="EMBL/GenBank/DDBJ databases">
        <title>A de novo genome assembly of a pear dwarfing rootstock.</title>
        <authorList>
            <person name="Wang F."/>
            <person name="Wang J."/>
            <person name="Li S."/>
            <person name="Zhang Y."/>
            <person name="Fang M."/>
            <person name="Ma L."/>
            <person name="Zhao Y."/>
            <person name="Jiang S."/>
        </authorList>
    </citation>
    <scope>NUCLEOTIDE SEQUENCE [LARGE SCALE GENOMIC DNA]</scope>
    <source>
        <strain evidence="8">S2</strain>
        <tissue evidence="8">Leaf</tissue>
    </source>
</reference>
<reference evidence="8 9" key="1">
    <citation type="submission" date="2019-09" db="EMBL/GenBank/DDBJ databases">
        <authorList>
            <person name="Ou C."/>
        </authorList>
    </citation>
    <scope>NUCLEOTIDE SEQUENCE [LARGE SCALE GENOMIC DNA]</scope>
    <source>
        <strain evidence="8">S2</strain>
        <tissue evidence="8">Leaf</tissue>
    </source>
</reference>
<dbReference type="PANTHER" id="PTHR31391:SF3">
    <property type="entry name" value="B3 DOMAIN-CONTAINING PROTEIN OS05G0481400"/>
    <property type="match status" value="1"/>
</dbReference>
<evidence type="ECO:0000256" key="3">
    <source>
        <dbReference type="ARBA" id="ARBA00023125"/>
    </source>
</evidence>
<dbReference type="OrthoDB" id="1909330at2759"/>
<keyword evidence="4" id="KW-0804">Transcription</keyword>
<keyword evidence="5" id="KW-0539">Nucleus</keyword>
<evidence type="ECO:0000256" key="4">
    <source>
        <dbReference type="ARBA" id="ARBA00023163"/>
    </source>
</evidence>
<feature type="domain" description="TF-B3" evidence="7">
    <location>
        <begin position="153"/>
        <end position="212"/>
    </location>
</feature>
<dbReference type="EMBL" id="SMOL01000781">
    <property type="protein sequence ID" value="KAB2596967.1"/>
    <property type="molecule type" value="Genomic_DNA"/>
</dbReference>
<proteinExistence type="predicted"/>
<dbReference type="Proteomes" id="UP000327157">
    <property type="component" value="Chromosome 7"/>
</dbReference>
<evidence type="ECO:0000256" key="2">
    <source>
        <dbReference type="ARBA" id="ARBA00023015"/>
    </source>
</evidence>
<dbReference type="InterPro" id="IPR044837">
    <property type="entry name" value="REM16-like"/>
</dbReference>
<comment type="caution">
    <text evidence="8">The sequence shown here is derived from an EMBL/GenBank/DDBJ whole genome shotgun (WGS) entry which is preliminary data.</text>
</comment>
<protein>
    <submittedName>
        <fullName evidence="8">B3 domain-containing protein</fullName>
    </submittedName>
</protein>
<keyword evidence="3" id="KW-0238">DNA-binding</keyword>
<feature type="region of interest" description="Disordered" evidence="6">
    <location>
        <begin position="216"/>
        <end position="275"/>
    </location>
</feature>
<sequence length="275" mass="31013">MVAIAATTYEEARNQRLEENKRKFQDLGISSISKTLTHLTASPNKTQHRVSKPKARNACLDIEPRRSSRQRNTVQTYRDEVDIDLSPLRKRSSSSFCGSYLARPMEEVRLCSYEERQAALKAAEKLLENLQSDNPSFVKTMVRSHVYSCFFDMVLEDEHGKEYDAVYIGTRTGLSGGWRAFALEHKLDDGDALIYIVKVSSMSSIKSIVDNEDIPSAENTSKAARRRSKRGIVAPTDDAKVPTDLESNQIRRSKRGAAPVADDSKKKKKKNQLQL</sequence>
<dbReference type="Pfam" id="PF02362">
    <property type="entry name" value="B3"/>
    <property type="match status" value="1"/>
</dbReference>
<keyword evidence="2" id="KW-0805">Transcription regulation</keyword>
<keyword evidence="9" id="KW-1185">Reference proteome</keyword>
<comment type="subcellular location">
    <subcellularLocation>
        <location evidence="1">Nucleus</location>
    </subcellularLocation>
</comment>
<name>A0A5N5F1W9_9ROSA</name>
<gene>
    <name evidence="8" type="ORF">D8674_032417</name>
</gene>
<evidence type="ECO:0000256" key="6">
    <source>
        <dbReference type="SAM" id="MobiDB-lite"/>
    </source>
</evidence>
<evidence type="ECO:0000313" key="8">
    <source>
        <dbReference type="EMBL" id="KAB2596967.1"/>
    </source>
</evidence>
<dbReference type="GO" id="GO:0005634">
    <property type="term" value="C:nucleus"/>
    <property type="evidence" value="ECO:0007669"/>
    <property type="project" value="UniProtKB-SubCell"/>
</dbReference>
<dbReference type="PANTHER" id="PTHR31391">
    <property type="entry name" value="B3 DOMAIN-CONTAINING PROTEIN OS11G0197600-RELATED"/>
    <property type="match status" value="1"/>
</dbReference>
<dbReference type="InterPro" id="IPR003340">
    <property type="entry name" value="B3_DNA-bd"/>
</dbReference>
<reference evidence="9" key="2">
    <citation type="submission" date="2019-10" db="EMBL/GenBank/DDBJ databases">
        <title>A de novo genome assembly of a pear dwarfing rootstock.</title>
        <authorList>
            <person name="Wang F."/>
            <person name="Wang J."/>
            <person name="Li S."/>
            <person name="Zhang Y."/>
            <person name="Fang M."/>
            <person name="Ma L."/>
            <person name="Zhao Y."/>
            <person name="Jiang S."/>
        </authorList>
    </citation>
    <scope>NUCLEOTIDE SEQUENCE [LARGE SCALE GENOMIC DNA]</scope>
</reference>
<organism evidence="8 9">
    <name type="scientific">Pyrus ussuriensis x Pyrus communis</name>
    <dbReference type="NCBI Taxonomy" id="2448454"/>
    <lineage>
        <taxon>Eukaryota</taxon>
        <taxon>Viridiplantae</taxon>
        <taxon>Streptophyta</taxon>
        <taxon>Embryophyta</taxon>
        <taxon>Tracheophyta</taxon>
        <taxon>Spermatophyta</taxon>
        <taxon>Magnoliopsida</taxon>
        <taxon>eudicotyledons</taxon>
        <taxon>Gunneridae</taxon>
        <taxon>Pentapetalae</taxon>
        <taxon>rosids</taxon>
        <taxon>fabids</taxon>
        <taxon>Rosales</taxon>
        <taxon>Rosaceae</taxon>
        <taxon>Amygdaloideae</taxon>
        <taxon>Maleae</taxon>
        <taxon>Pyrus</taxon>
    </lineage>
</organism>
<dbReference type="PROSITE" id="PS50863">
    <property type="entry name" value="B3"/>
    <property type="match status" value="1"/>
</dbReference>
<dbReference type="AlphaFoldDB" id="A0A5N5F1W9"/>
<evidence type="ECO:0000256" key="5">
    <source>
        <dbReference type="ARBA" id="ARBA00023242"/>
    </source>
</evidence>
<dbReference type="GO" id="GO:0003677">
    <property type="term" value="F:DNA binding"/>
    <property type="evidence" value="ECO:0007669"/>
    <property type="project" value="UniProtKB-KW"/>
</dbReference>
<dbReference type="InterPro" id="IPR015300">
    <property type="entry name" value="DNA-bd_pseudobarrel_sf"/>
</dbReference>
<dbReference type="SUPFAM" id="SSF101936">
    <property type="entry name" value="DNA-binding pseudobarrel domain"/>
    <property type="match status" value="1"/>
</dbReference>
<evidence type="ECO:0000313" key="9">
    <source>
        <dbReference type="Proteomes" id="UP000327157"/>
    </source>
</evidence>
<accession>A0A5N5F1W9</accession>
<feature type="compositionally biased region" description="Basic residues" evidence="6">
    <location>
        <begin position="266"/>
        <end position="275"/>
    </location>
</feature>
<evidence type="ECO:0000256" key="1">
    <source>
        <dbReference type="ARBA" id="ARBA00004123"/>
    </source>
</evidence>